<sequence>MPPTPPETETEPEFAEVDPTGRYGRVMPLFPSPDHPPRLRSLATPDVVLTHSALLQYTEVLGKGAFKTVYPSIPPGRFSHQGRCASTGLSTRR</sequence>
<dbReference type="AlphaFoldDB" id="A0A1D6LEH6"/>
<organism evidence="1">
    <name type="scientific">Zea mays</name>
    <name type="common">Maize</name>
    <dbReference type="NCBI Taxonomy" id="4577"/>
    <lineage>
        <taxon>Eukaryota</taxon>
        <taxon>Viridiplantae</taxon>
        <taxon>Streptophyta</taxon>
        <taxon>Embryophyta</taxon>
        <taxon>Tracheophyta</taxon>
        <taxon>Spermatophyta</taxon>
        <taxon>Magnoliopsida</taxon>
        <taxon>Liliopsida</taxon>
        <taxon>Poales</taxon>
        <taxon>Poaceae</taxon>
        <taxon>PACMAD clade</taxon>
        <taxon>Panicoideae</taxon>
        <taxon>Andropogonodae</taxon>
        <taxon>Andropogoneae</taxon>
        <taxon>Tripsacinae</taxon>
        <taxon>Zea</taxon>
    </lineage>
</organism>
<proteinExistence type="predicted"/>
<name>A0A1D6LEH6_MAIZE</name>
<reference evidence="1" key="1">
    <citation type="submission" date="2015-12" db="EMBL/GenBank/DDBJ databases">
        <title>Update maize B73 reference genome by single molecule sequencing technologies.</title>
        <authorList>
            <consortium name="Maize Genome Sequencing Project"/>
            <person name="Ware D."/>
        </authorList>
    </citation>
    <scope>NUCLEOTIDE SEQUENCE</scope>
    <source>
        <tissue evidence="1">Seedling</tissue>
    </source>
</reference>
<dbReference type="EMBL" id="CM000782">
    <property type="protein sequence ID" value="AQK78350.1"/>
    <property type="molecule type" value="Genomic_DNA"/>
</dbReference>
<gene>
    <name evidence="1" type="ORF">ZEAMMB73_Zm00001d035099</name>
</gene>
<accession>A0A1D6LEH6</accession>
<dbReference type="InParanoid" id="A0A1D6LEH6"/>
<dbReference type="STRING" id="4577.A0A1D6LEH6"/>
<protein>
    <submittedName>
        <fullName evidence="1">Uncharacterized protein</fullName>
    </submittedName>
</protein>
<evidence type="ECO:0000313" key="1">
    <source>
        <dbReference type="EMBL" id="AQK78350.1"/>
    </source>
</evidence>